<keyword evidence="2" id="KW-1185">Reference proteome</keyword>
<dbReference type="AlphaFoldDB" id="V9E3W3"/>
<dbReference type="Proteomes" id="UP000018721">
    <property type="component" value="Unassembled WGS sequence"/>
</dbReference>
<reference evidence="1 2" key="1">
    <citation type="submission" date="2013-11" db="EMBL/GenBank/DDBJ databases">
        <title>The Genome Sequence of Phytophthora parasitica P1569.</title>
        <authorList>
            <consortium name="The Broad Institute Genomics Platform"/>
            <person name="Russ C."/>
            <person name="Tyler B."/>
            <person name="Panabieres F."/>
            <person name="Shan W."/>
            <person name="Tripathy S."/>
            <person name="Grunwald N."/>
            <person name="Machado M."/>
            <person name="Johnson C.S."/>
            <person name="Arredondo F."/>
            <person name="Hong C."/>
            <person name="Coffey M."/>
            <person name="Young S.K."/>
            <person name="Zeng Q."/>
            <person name="Gargeya S."/>
            <person name="Fitzgerald M."/>
            <person name="Abouelleil A."/>
            <person name="Alvarado L."/>
            <person name="Chapman S.B."/>
            <person name="Gainer-Dewar J."/>
            <person name="Goldberg J."/>
            <person name="Griggs A."/>
            <person name="Gujja S."/>
            <person name="Hansen M."/>
            <person name="Howarth C."/>
            <person name="Imamovic A."/>
            <person name="Ireland A."/>
            <person name="Larimer J."/>
            <person name="McCowan C."/>
            <person name="Murphy C."/>
            <person name="Pearson M."/>
            <person name="Poon T.W."/>
            <person name="Priest M."/>
            <person name="Roberts A."/>
            <person name="Saif S."/>
            <person name="Shea T."/>
            <person name="Sykes S."/>
            <person name="Wortman J."/>
            <person name="Nusbaum C."/>
            <person name="Birren B."/>
        </authorList>
    </citation>
    <scope>NUCLEOTIDE SEQUENCE [LARGE SCALE GENOMIC DNA]</scope>
    <source>
        <strain evidence="1 2">P1569</strain>
    </source>
</reference>
<dbReference type="EMBL" id="ANIZ01003411">
    <property type="protein sequence ID" value="ETI33646.1"/>
    <property type="molecule type" value="Genomic_DNA"/>
</dbReference>
<evidence type="ECO:0000313" key="1">
    <source>
        <dbReference type="EMBL" id="ETI33646.1"/>
    </source>
</evidence>
<name>V9E3W3_PHYNI</name>
<gene>
    <name evidence="1" type="ORF">F443_19697</name>
</gene>
<comment type="caution">
    <text evidence="1">The sequence shown here is derived from an EMBL/GenBank/DDBJ whole genome shotgun (WGS) entry which is preliminary data.</text>
</comment>
<protein>
    <submittedName>
        <fullName evidence="1">Uncharacterized protein</fullName>
    </submittedName>
</protein>
<sequence>MDLVGYQIAARGVHQSTTDQVPFGIVVDGSTFSDRHFVAIFAMFNDPIMCSGNPAHDDPDYFKDTKFYNNCSGF</sequence>
<organism evidence="1 2">
    <name type="scientific">Phytophthora nicotianae P1569</name>
    <dbReference type="NCBI Taxonomy" id="1317065"/>
    <lineage>
        <taxon>Eukaryota</taxon>
        <taxon>Sar</taxon>
        <taxon>Stramenopiles</taxon>
        <taxon>Oomycota</taxon>
        <taxon>Peronosporomycetes</taxon>
        <taxon>Peronosporales</taxon>
        <taxon>Peronosporaceae</taxon>
        <taxon>Phytophthora</taxon>
    </lineage>
</organism>
<evidence type="ECO:0000313" key="2">
    <source>
        <dbReference type="Proteomes" id="UP000018721"/>
    </source>
</evidence>
<proteinExistence type="predicted"/>
<accession>V9E3W3</accession>
<dbReference type="HOGENOM" id="CLU_2693171_0_0_1"/>